<proteinExistence type="predicted"/>
<keyword evidence="3" id="KW-1185">Reference proteome</keyword>
<feature type="region of interest" description="Disordered" evidence="1">
    <location>
        <begin position="169"/>
        <end position="211"/>
    </location>
</feature>
<feature type="compositionally biased region" description="Basic and acidic residues" evidence="1">
    <location>
        <begin position="97"/>
        <end position="111"/>
    </location>
</feature>
<dbReference type="Proteomes" id="UP000585474">
    <property type="component" value="Unassembled WGS sequence"/>
</dbReference>
<dbReference type="EMBL" id="BJWL01000007">
    <property type="protein sequence ID" value="GFY91113.1"/>
    <property type="molecule type" value="Genomic_DNA"/>
</dbReference>
<evidence type="ECO:0000313" key="3">
    <source>
        <dbReference type="Proteomes" id="UP000585474"/>
    </source>
</evidence>
<sequence length="229" mass="24415">MDAMLVASATEYIARGAVPCLWVGTVVTSQTHRLFKGTTVVNIPITMFYCCTARESLSVVPEEHEWQHGPFGGQVIIFGPRLKSAHLRGAGTSARRGRADYEGKGKGKESLPSHPRKKARRGDLSPFLEHEDATPVLAPASTEDIDLGDDDNVVQPERCTRKYCMKVSISSPYSSPSSDSDASDSGSGASENTATIPVIPEEGDAGAPIAEDAMMLEPRGLKAANSANL</sequence>
<evidence type="ECO:0000313" key="2">
    <source>
        <dbReference type="EMBL" id="GFY91113.1"/>
    </source>
</evidence>
<dbReference type="AlphaFoldDB" id="A0A7J0EXJ6"/>
<comment type="caution">
    <text evidence="2">The sequence shown here is derived from an EMBL/GenBank/DDBJ whole genome shotgun (WGS) entry which is preliminary data.</text>
</comment>
<feature type="compositionally biased region" description="Acidic residues" evidence="1">
    <location>
        <begin position="143"/>
        <end position="152"/>
    </location>
</feature>
<feature type="region of interest" description="Disordered" evidence="1">
    <location>
        <begin position="88"/>
        <end position="153"/>
    </location>
</feature>
<feature type="compositionally biased region" description="Low complexity" evidence="1">
    <location>
        <begin position="169"/>
        <end position="190"/>
    </location>
</feature>
<protein>
    <submittedName>
        <fullName evidence="2">Uncharacterized protein</fullName>
    </submittedName>
</protein>
<accession>A0A7J0EXJ6</accession>
<evidence type="ECO:0000256" key="1">
    <source>
        <dbReference type="SAM" id="MobiDB-lite"/>
    </source>
</evidence>
<organism evidence="2 3">
    <name type="scientific">Actinidia rufa</name>
    <dbReference type="NCBI Taxonomy" id="165716"/>
    <lineage>
        <taxon>Eukaryota</taxon>
        <taxon>Viridiplantae</taxon>
        <taxon>Streptophyta</taxon>
        <taxon>Embryophyta</taxon>
        <taxon>Tracheophyta</taxon>
        <taxon>Spermatophyta</taxon>
        <taxon>Magnoliopsida</taxon>
        <taxon>eudicotyledons</taxon>
        <taxon>Gunneridae</taxon>
        <taxon>Pentapetalae</taxon>
        <taxon>asterids</taxon>
        <taxon>Ericales</taxon>
        <taxon>Actinidiaceae</taxon>
        <taxon>Actinidia</taxon>
    </lineage>
</organism>
<name>A0A7J0EXJ6_9ERIC</name>
<gene>
    <name evidence="2" type="ORF">Acr_07g0013090</name>
</gene>
<reference evidence="2 3" key="1">
    <citation type="submission" date="2019-07" db="EMBL/GenBank/DDBJ databases">
        <title>De Novo Assembly of kiwifruit Actinidia rufa.</title>
        <authorList>
            <person name="Sugita-Konishi S."/>
            <person name="Sato K."/>
            <person name="Mori E."/>
            <person name="Abe Y."/>
            <person name="Kisaki G."/>
            <person name="Hamano K."/>
            <person name="Suezawa K."/>
            <person name="Otani M."/>
            <person name="Fukuda T."/>
            <person name="Manabe T."/>
            <person name="Gomi K."/>
            <person name="Tabuchi M."/>
            <person name="Akimitsu K."/>
            <person name="Kataoka I."/>
        </authorList>
    </citation>
    <scope>NUCLEOTIDE SEQUENCE [LARGE SCALE GENOMIC DNA]</scope>
    <source>
        <strain evidence="3">cv. Fuchu</strain>
    </source>
</reference>